<feature type="region of interest" description="Disordered" evidence="1">
    <location>
        <begin position="39"/>
        <end position="65"/>
    </location>
</feature>
<gene>
    <name evidence="3" type="ORF">Tci_319028</name>
</gene>
<dbReference type="AlphaFoldDB" id="A0A699HCS3"/>
<name>A0A699HCS3_TANCI</name>
<comment type="caution">
    <text evidence="3">The sequence shown here is derived from an EMBL/GenBank/DDBJ whole genome shotgun (WGS) entry which is preliminary data.</text>
</comment>
<protein>
    <submittedName>
        <fullName evidence="3">UBN2 domain-containing protein</fullName>
    </submittedName>
</protein>
<keyword evidence="2" id="KW-0472">Membrane</keyword>
<keyword evidence="2" id="KW-0812">Transmembrane</keyword>
<evidence type="ECO:0000256" key="2">
    <source>
        <dbReference type="SAM" id="Phobius"/>
    </source>
</evidence>
<sequence>KVVLAFTSFFFLCISSIVIVTVLLDCSSSFLLEVDGSGSNPSGRFGKPRGGRETRGGGDGLEGSGGQLSMEIVEEGFSYYPVDKGLERSCGGWERFNTIITSLKALDETFSSRNHVRKLLRALPTKWHPKVTTIKESKDLSTLPLDELIGNLKVYEVVLEKDSEISKGKKEKYKSLALTARKDLSDGEVSCSFSDDEEYSMVVETPLYQTQNDQKNLNFYKNVRP</sequence>
<organism evidence="3">
    <name type="scientific">Tanacetum cinerariifolium</name>
    <name type="common">Dalmatian daisy</name>
    <name type="synonym">Chrysanthemum cinerariifolium</name>
    <dbReference type="NCBI Taxonomy" id="118510"/>
    <lineage>
        <taxon>Eukaryota</taxon>
        <taxon>Viridiplantae</taxon>
        <taxon>Streptophyta</taxon>
        <taxon>Embryophyta</taxon>
        <taxon>Tracheophyta</taxon>
        <taxon>Spermatophyta</taxon>
        <taxon>Magnoliopsida</taxon>
        <taxon>eudicotyledons</taxon>
        <taxon>Gunneridae</taxon>
        <taxon>Pentapetalae</taxon>
        <taxon>asterids</taxon>
        <taxon>campanulids</taxon>
        <taxon>Asterales</taxon>
        <taxon>Asteraceae</taxon>
        <taxon>Asteroideae</taxon>
        <taxon>Anthemideae</taxon>
        <taxon>Anthemidinae</taxon>
        <taxon>Tanacetum</taxon>
    </lineage>
</organism>
<dbReference type="Pfam" id="PF14223">
    <property type="entry name" value="Retrotran_gag_2"/>
    <property type="match status" value="1"/>
</dbReference>
<evidence type="ECO:0000256" key="1">
    <source>
        <dbReference type="SAM" id="MobiDB-lite"/>
    </source>
</evidence>
<feature type="non-terminal residue" evidence="3">
    <location>
        <position position="1"/>
    </location>
</feature>
<dbReference type="EMBL" id="BKCJ010110209">
    <property type="protein sequence ID" value="GEX47053.1"/>
    <property type="molecule type" value="Genomic_DNA"/>
</dbReference>
<evidence type="ECO:0000313" key="3">
    <source>
        <dbReference type="EMBL" id="GEX47053.1"/>
    </source>
</evidence>
<reference evidence="3" key="1">
    <citation type="journal article" date="2019" name="Sci. Rep.">
        <title>Draft genome of Tanacetum cinerariifolium, the natural source of mosquito coil.</title>
        <authorList>
            <person name="Yamashiro T."/>
            <person name="Shiraishi A."/>
            <person name="Satake H."/>
            <person name="Nakayama K."/>
        </authorList>
    </citation>
    <scope>NUCLEOTIDE SEQUENCE</scope>
</reference>
<accession>A0A699HCS3</accession>
<proteinExistence type="predicted"/>
<feature type="transmembrane region" description="Helical" evidence="2">
    <location>
        <begin position="6"/>
        <end position="24"/>
    </location>
</feature>
<keyword evidence="2" id="KW-1133">Transmembrane helix</keyword>